<feature type="compositionally biased region" description="Low complexity" evidence="2">
    <location>
        <begin position="858"/>
        <end position="884"/>
    </location>
</feature>
<dbReference type="SUPFAM" id="SSF56672">
    <property type="entry name" value="DNA/RNA polymerases"/>
    <property type="match status" value="1"/>
</dbReference>
<evidence type="ECO:0000313" key="5">
    <source>
        <dbReference type="Proteomes" id="UP001497516"/>
    </source>
</evidence>
<dbReference type="InterPro" id="IPR054722">
    <property type="entry name" value="PolX-like_BBD"/>
</dbReference>
<dbReference type="PANTHER" id="PTHR11439">
    <property type="entry name" value="GAG-POL-RELATED RETROTRANSPOSON"/>
    <property type="match status" value="1"/>
</dbReference>
<dbReference type="InterPro" id="IPR001584">
    <property type="entry name" value="Integrase_cat-core"/>
</dbReference>
<evidence type="ECO:0000313" key="4">
    <source>
        <dbReference type="EMBL" id="CAL1409881.1"/>
    </source>
</evidence>
<dbReference type="InterPro" id="IPR036397">
    <property type="entry name" value="RNaseH_sf"/>
</dbReference>
<dbReference type="InterPro" id="IPR029472">
    <property type="entry name" value="Copia-like_N"/>
</dbReference>
<proteinExistence type="predicted"/>
<feature type="region of interest" description="Disordered" evidence="2">
    <location>
        <begin position="857"/>
        <end position="964"/>
    </location>
</feature>
<feature type="domain" description="Integrase catalytic" evidence="3">
    <location>
        <begin position="614"/>
        <end position="786"/>
    </location>
</feature>
<reference evidence="4 5" key="1">
    <citation type="submission" date="2024-04" db="EMBL/GenBank/DDBJ databases">
        <authorList>
            <person name="Fracassetti M."/>
        </authorList>
    </citation>
    <scope>NUCLEOTIDE SEQUENCE [LARGE SCALE GENOMIC DNA]</scope>
</reference>
<dbReference type="Pfam" id="PF25597">
    <property type="entry name" value="SH3_retrovirus"/>
    <property type="match status" value="1"/>
</dbReference>
<dbReference type="Pfam" id="PF13976">
    <property type="entry name" value="gag_pre-integrs"/>
    <property type="match status" value="1"/>
</dbReference>
<sequence length="1570" mass="177503">MNTPPSSSGGDGEGIPFGSFNRQTQNEQNQQTQAQNQMEAQIYNGNPMGYVFGSPYYINPSENLGQSIVSELLNENNYQMWQRAIRMVLKTKHKVGFIDGSLPMPERTHPEFVVWDASNTIVLCWILNSVDKDIRRSVLQHDIAQALWDELKQRFGSCNALRLANLKEAIAQFKQGSLSVTQYYVHLKGLWEEYLQFNPIVDCDCVAIRTRPCAAVEAFKERQETEYLIKFLRGLRPEFDVVQTQLLMMKPLPSVQAAVDDILQHEQKIKSDKGHSTRNVLSVALAAQGDKQKGYTSFEPGNGGRDNAEGERKFCRYCKKEGHLKEECYKLKNKKARMAGENSFAGAVAQSDSESKDSSSTVSNPSLETKSSQSSQWFTNEEFTKLKSLLQADSMSPSPPLSPSLKHAAYSVTQHLPQFPNFSGKFVLSSHNQYGLMGLAQVWILDTGASDHICCTLSLLTDARPTVNQFVYLPNGSKVPVSHIGTVRLHPGFYLQNVLLVPSFTFNLISVSKITHDLPLSLHFESDSCHIQDLVTKKLIGFARQSRGLYHLFPNIPALPQHHTAATYNFQPHQIELWHWRLGHPSKEREQQLTGCNRTIVRHCETCHLAKQRKLSFPLSTSRAHSIFDLIHVDIWGPLAVESYDGYSYFLTIVDDHSRAVWTYLMRLKSETSRILEAFCVMVSRQFGKLVKVIRSDQGSEFHMAEFYSTHGIEHQTSCVETPEQNARVERKHQHILNVARALRFQAGLPLEFWSDCILHAVHLINRLPSPVIHDLTPFELLYNKPPVLSHLKVFGCLAYASTLLRDRTKFHPRARQCMFLGFLPGVKGYKLFDLHTHDVFVSRHVMFHETIFPFKQTSSTNSSSPDPTTSTFSPSSSSSQTTSLFPNHSPIPDDLPSLVPSPNSQNTSQPFSSSSMDSLSSTPISSNTFPSLNPHFPSSSSSHTPSPSHSFPTATNHPSPAIDWHDLYSDGEELCAQEPIDEGEDHGLRKSTRVKTKPVWHKDFTFSGATTSHSIQNFVSFDKLPESHKIFVLSVMHAEEPKTYAEACKELVWRLSMNEEMDALIANDTWDEVILPEGKKAIDNKWVYKIKHKADGSIERHKSRLVVKGFTQIYGIDFLDTFSPVAKINSVKALLAVTASQDWHIHQMDVANAFLHGDLNEEVYMKPPPGVVVSDPRIVFKLKKSLYGLKQASRQWFAKLTASLLKNGFSQAASDYSMFIRRFQGRMLVVLVYVDDILIAGSSLSDIEQTKGFLGKEFKVKDLGVLKFFLGLEVYRDHRGIFVNQRKYCMDLLEETGHLEAKDCLSPADCKVQLRAKQGEPLTNPEVYKRLVGRLHYLIITPPDLTHSVQQLCQFQKDPHTEHLQAAYRVIRYIKHAPGQGLWFKSGTKLELTGFSDSDWASCPDTRRSVTGYCTLLGGCLLTWKSKKQTTVSRSSSEAEYRALAHLVCELEWLRSLLAEMGINIPLPIDVYCDNRSAIHIAENPVFHERTKHIEIDCHVTRERLSSGMIKLQHVRTDDQLADLFTKGLTRYRLSYLLDKLGVFDMYSPTYGGVTEQKAQVKIEGKVQQ</sequence>
<keyword evidence="1" id="KW-0645">Protease</keyword>
<evidence type="ECO:0000256" key="1">
    <source>
        <dbReference type="ARBA" id="ARBA00022750"/>
    </source>
</evidence>
<protein>
    <recommendedName>
        <fullName evidence="3">Integrase catalytic domain-containing protein</fullName>
    </recommendedName>
</protein>
<organism evidence="4 5">
    <name type="scientific">Linum trigynum</name>
    <dbReference type="NCBI Taxonomy" id="586398"/>
    <lineage>
        <taxon>Eukaryota</taxon>
        <taxon>Viridiplantae</taxon>
        <taxon>Streptophyta</taxon>
        <taxon>Embryophyta</taxon>
        <taxon>Tracheophyta</taxon>
        <taxon>Spermatophyta</taxon>
        <taxon>Magnoliopsida</taxon>
        <taxon>eudicotyledons</taxon>
        <taxon>Gunneridae</taxon>
        <taxon>Pentapetalae</taxon>
        <taxon>rosids</taxon>
        <taxon>fabids</taxon>
        <taxon>Malpighiales</taxon>
        <taxon>Linaceae</taxon>
        <taxon>Linum</taxon>
    </lineage>
</organism>
<dbReference type="PROSITE" id="PS50994">
    <property type="entry name" value="INTEGRASE"/>
    <property type="match status" value="1"/>
</dbReference>
<dbReference type="SUPFAM" id="SSF57756">
    <property type="entry name" value="Retrovirus zinc finger-like domains"/>
    <property type="match status" value="1"/>
</dbReference>
<dbReference type="InterPro" id="IPR013103">
    <property type="entry name" value="RVT_2"/>
</dbReference>
<gene>
    <name evidence="4" type="ORF">LTRI10_LOCUS49342</name>
</gene>
<dbReference type="Pfam" id="PF22936">
    <property type="entry name" value="Pol_BBD"/>
    <property type="match status" value="1"/>
</dbReference>
<dbReference type="GO" id="GO:0003676">
    <property type="term" value="F:nucleic acid binding"/>
    <property type="evidence" value="ECO:0007669"/>
    <property type="project" value="InterPro"/>
</dbReference>
<feature type="region of interest" description="Disordered" evidence="2">
    <location>
        <begin position="347"/>
        <end position="375"/>
    </location>
</feature>
<accession>A0AAV2GGK0</accession>
<dbReference type="Proteomes" id="UP001497516">
    <property type="component" value="Chromosome 9"/>
</dbReference>
<dbReference type="InterPro" id="IPR057670">
    <property type="entry name" value="SH3_retrovirus"/>
</dbReference>
<keyword evidence="1" id="KW-0064">Aspartyl protease</keyword>
<dbReference type="Pfam" id="PF07727">
    <property type="entry name" value="RVT_2"/>
    <property type="match status" value="1"/>
</dbReference>
<keyword evidence="5" id="KW-1185">Reference proteome</keyword>
<name>A0AAV2GGK0_9ROSI</name>
<dbReference type="Pfam" id="PF00665">
    <property type="entry name" value="rve"/>
    <property type="match status" value="1"/>
</dbReference>
<feature type="compositionally biased region" description="Low complexity" evidence="2">
    <location>
        <begin position="23"/>
        <end position="34"/>
    </location>
</feature>
<dbReference type="GO" id="GO:0008270">
    <property type="term" value="F:zinc ion binding"/>
    <property type="evidence" value="ECO:0007669"/>
    <property type="project" value="InterPro"/>
</dbReference>
<dbReference type="Gene3D" id="3.30.420.10">
    <property type="entry name" value="Ribonuclease H-like superfamily/Ribonuclease H"/>
    <property type="match status" value="1"/>
</dbReference>
<dbReference type="PANTHER" id="PTHR11439:SF470">
    <property type="entry name" value="CYSTEINE-RICH RLK (RECEPTOR-LIKE PROTEIN KINASE) 8"/>
    <property type="match status" value="1"/>
</dbReference>
<feature type="compositionally biased region" description="Polar residues" evidence="2">
    <location>
        <begin position="364"/>
        <end position="375"/>
    </location>
</feature>
<keyword evidence="1" id="KW-0378">Hydrolase</keyword>
<evidence type="ECO:0000259" key="3">
    <source>
        <dbReference type="PROSITE" id="PS50994"/>
    </source>
</evidence>
<dbReference type="GO" id="GO:0004190">
    <property type="term" value="F:aspartic-type endopeptidase activity"/>
    <property type="evidence" value="ECO:0007669"/>
    <property type="project" value="UniProtKB-KW"/>
</dbReference>
<dbReference type="InterPro" id="IPR043502">
    <property type="entry name" value="DNA/RNA_pol_sf"/>
</dbReference>
<dbReference type="CDD" id="cd09272">
    <property type="entry name" value="RNase_HI_RT_Ty1"/>
    <property type="match status" value="1"/>
</dbReference>
<dbReference type="GO" id="GO:0015074">
    <property type="term" value="P:DNA integration"/>
    <property type="evidence" value="ECO:0007669"/>
    <property type="project" value="InterPro"/>
</dbReference>
<feature type="compositionally biased region" description="Low complexity" evidence="2">
    <location>
        <begin position="901"/>
        <end position="953"/>
    </location>
</feature>
<dbReference type="InterPro" id="IPR036875">
    <property type="entry name" value="Znf_CCHC_sf"/>
</dbReference>
<evidence type="ECO:0000256" key="2">
    <source>
        <dbReference type="SAM" id="MobiDB-lite"/>
    </source>
</evidence>
<dbReference type="SUPFAM" id="SSF53098">
    <property type="entry name" value="Ribonuclease H-like"/>
    <property type="match status" value="1"/>
</dbReference>
<dbReference type="Pfam" id="PF14244">
    <property type="entry name" value="Retrotran_gag_3"/>
    <property type="match status" value="1"/>
</dbReference>
<dbReference type="InterPro" id="IPR012337">
    <property type="entry name" value="RNaseH-like_sf"/>
</dbReference>
<dbReference type="InterPro" id="IPR025724">
    <property type="entry name" value="GAG-pre-integrase_dom"/>
</dbReference>
<feature type="region of interest" description="Disordered" evidence="2">
    <location>
        <begin position="1"/>
        <end position="34"/>
    </location>
</feature>
<dbReference type="EMBL" id="OZ034822">
    <property type="protein sequence ID" value="CAL1409881.1"/>
    <property type="molecule type" value="Genomic_DNA"/>
</dbReference>